<evidence type="ECO:0000256" key="11">
    <source>
        <dbReference type="ARBA" id="ARBA00023052"/>
    </source>
</evidence>
<keyword evidence="11 14" id="KW-0786">Thiamine pyrophosphate</keyword>
<dbReference type="RefSeq" id="WP_188649461.1">
    <property type="nucleotide sequence ID" value="NZ_BMNR01000001.1"/>
</dbReference>
<dbReference type="GO" id="GO:0030976">
    <property type="term" value="F:thiamine pyrophosphate binding"/>
    <property type="evidence" value="ECO:0007669"/>
    <property type="project" value="UniProtKB-UniRule"/>
</dbReference>
<dbReference type="Pfam" id="PF02776">
    <property type="entry name" value="TPP_enzyme_N"/>
    <property type="match status" value="1"/>
</dbReference>
<dbReference type="InterPro" id="IPR012001">
    <property type="entry name" value="Thiamin_PyroP_enz_TPP-bd_dom"/>
</dbReference>
<dbReference type="FunFam" id="3.40.50.970:FF:000016">
    <property type="entry name" value="Acetolactate synthase"/>
    <property type="match status" value="1"/>
</dbReference>
<dbReference type="InterPro" id="IPR029061">
    <property type="entry name" value="THDP-binding"/>
</dbReference>
<comment type="cofactor">
    <cofactor evidence="14">
        <name>Mg(2+)</name>
        <dbReference type="ChEBI" id="CHEBI:18420"/>
    </cofactor>
    <text evidence="14">Binds 1 Mg(2+) ion per subunit.</text>
</comment>
<dbReference type="InterPro" id="IPR011766">
    <property type="entry name" value="TPP_enzyme_TPP-bd"/>
</dbReference>
<keyword evidence="10 14" id="KW-0460">Magnesium</keyword>
<dbReference type="PROSITE" id="PS00187">
    <property type="entry name" value="TPP_ENZYMES"/>
    <property type="match status" value="1"/>
</dbReference>
<dbReference type="SUPFAM" id="SSF52467">
    <property type="entry name" value="DHS-like NAD/FAD-binding domain"/>
    <property type="match status" value="1"/>
</dbReference>
<evidence type="ECO:0000256" key="7">
    <source>
        <dbReference type="ARBA" id="ARBA00022679"/>
    </source>
</evidence>
<dbReference type="GO" id="GO:0005948">
    <property type="term" value="C:acetolactate synthase complex"/>
    <property type="evidence" value="ECO:0007669"/>
    <property type="project" value="UniProtKB-ARBA"/>
</dbReference>
<dbReference type="InterPro" id="IPR029035">
    <property type="entry name" value="DHS-like_NAD/FAD-binding_dom"/>
</dbReference>
<keyword evidence="8 14" id="KW-0479">Metal-binding</keyword>
<comment type="pathway">
    <text evidence="2 14">Amino-acid biosynthesis; L-valine biosynthesis; L-valine from pyruvate: step 1/4.</text>
</comment>
<evidence type="ECO:0000256" key="2">
    <source>
        <dbReference type="ARBA" id="ARBA00005025"/>
    </source>
</evidence>
<evidence type="ECO:0000313" key="18">
    <source>
        <dbReference type="EMBL" id="GGK11822.1"/>
    </source>
</evidence>
<evidence type="ECO:0000256" key="14">
    <source>
        <dbReference type="RuleBase" id="RU003591"/>
    </source>
</evidence>
<dbReference type="FunFam" id="3.40.50.1220:FF:000008">
    <property type="entry name" value="Acetolactate synthase"/>
    <property type="match status" value="1"/>
</dbReference>
<keyword evidence="6" id="KW-0285">Flavoprotein</keyword>
<keyword evidence="7 14" id="KW-0808">Transferase</keyword>
<evidence type="ECO:0000256" key="10">
    <source>
        <dbReference type="ARBA" id="ARBA00022842"/>
    </source>
</evidence>
<dbReference type="UniPathway" id="UPA00047">
    <property type="reaction ID" value="UER00055"/>
</dbReference>
<evidence type="ECO:0000259" key="16">
    <source>
        <dbReference type="Pfam" id="PF02775"/>
    </source>
</evidence>
<evidence type="ECO:0000256" key="8">
    <source>
        <dbReference type="ARBA" id="ARBA00022723"/>
    </source>
</evidence>
<evidence type="ECO:0000256" key="13">
    <source>
        <dbReference type="ARBA" id="ARBA00048670"/>
    </source>
</evidence>
<comment type="pathway">
    <text evidence="1 14">Amino-acid biosynthesis; L-isoleucine biosynthesis; L-isoleucine from 2-oxobutanoate: step 1/4.</text>
</comment>
<dbReference type="PANTHER" id="PTHR18968">
    <property type="entry name" value="THIAMINE PYROPHOSPHATE ENZYMES"/>
    <property type="match status" value="1"/>
</dbReference>
<dbReference type="GO" id="GO:0050660">
    <property type="term" value="F:flavin adenine dinucleotide binding"/>
    <property type="evidence" value="ECO:0007669"/>
    <property type="project" value="InterPro"/>
</dbReference>
<feature type="domain" description="Thiamine pyrophosphate enzyme central" evidence="15">
    <location>
        <begin position="210"/>
        <end position="344"/>
    </location>
</feature>
<dbReference type="InterPro" id="IPR039368">
    <property type="entry name" value="AHAS_TPP"/>
</dbReference>
<evidence type="ECO:0000256" key="1">
    <source>
        <dbReference type="ARBA" id="ARBA00004974"/>
    </source>
</evidence>
<dbReference type="GO" id="GO:0003984">
    <property type="term" value="F:acetolactate synthase activity"/>
    <property type="evidence" value="ECO:0007669"/>
    <property type="project" value="UniProtKB-EC"/>
</dbReference>
<proteinExistence type="inferred from homology"/>
<keyword evidence="5 14" id="KW-0028">Amino-acid biosynthesis</keyword>
<dbReference type="GO" id="GO:0009099">
    <property type="term" value="P:L-valine biosynthetic process"/>
    <property type="evidence" value="ECO:0007669"/>
    <property type="project" value="UniProtKB-UniPathway"/>
</dbReference>
<dbReference type="InterPro" id="IPR012846">
    <property type="entry name" value="Acetolactate_synth_lsu"/>
</dbReference>
<evidence type="ECO:0000256" key="3">
    <source>
        <dbReference type="ARBA" id="ARBA00007812"/>
    </source>
</evidence>
<dbReference type="CDD" id="cd02015">
    <property type="entry name" value="TPP_AHAS"/>
    <property type="match status" value="1"/>
</dbReference>
<feature type="domain" description="Thiamine pyrophosphate enzyme N-terminal TPP-binding" evidence="17">
    <location>
        <begin position="20"/>
        <end position="135"/>
    </location>
</feature>
<accession>A0A8J3BL65</accession>
<dbReference type="EMBL" id="BMNR01000001">
    <property type="protein sequence ID" value="GGK11822.1"/>
    <property type="molecule type" value="Genomic_DNA"/>
</dbReference>
<dbReference type="EC" id="2.2.1.6" evidence="4 14"/>
<dbReference type="SUPFAM" id="SSF52518">
    <property type="entry name" value="Thiamin diphosphate-binding fold (THDP-binding)"/>
    <property type="match status" value="2"/>
</dbReference>
<dbReference type="InterPro" id="IPR000399">
    <property type="entry name" value="TPP-bd_CS"/>
</dbReference>
<keyword evidence="19" id="KW-1185">Reference proteome</keyword>
<evidence type="ECO:0000259" key="17">
    <source>
        <dbReference type="Pfam" id="PF02776"/>
    </source>
</evidence>
<evidence type="ECO:0000256" key="12">
    <source>
        <dbReference type="ARBA" id="ARBA00023304"/>
    </source>
</evidence>
<keyword evidence="9" id="KW-0274">FAD</keyword>
<dbReference type="Pfam" id="PF02775">
    <property type="entry name" value="TPP_enzyme_C"/>
    <property type="match status" value="1"/>
</dbReference>
<comment type="caution">
    <text evidence="18">The sequence shown here is derived from an EMBL/GenBank/DDBJ whole genome shotgun (WGS) entry which is preliminary data.</text>
</comment>
<evidence type="ECO:0000256" key="5">
    <source>
        <dbReference type="ARBA" id="ARBA00022605"/>
    </source>
</evidence>
<evidence type="ECO:0000313" key="19">
    <source>
        <dbReference type="Proteomes" id="UP000612329"/>
    </source>
</evidence>
<evidence type="ECO:0000256" key="4">
    <source>
        <dbReference type="ARBA" id="ARBA00013145"/>
    </source>
</evidence>
<dbReference type="FunFam" id="3.40.50.970:FF:000007">
    <property type="entry name" value="Acetolactate synthase"/>
    <property type="match status" value="1"/>
</dbReference>
<feature type="domain" description="Thiamine pyrophosphate enzyme TPP-binding" evidence="16">
    <location>
        <begin position="406"/>
        <end position="553"/>
    </location>
</feature>
<reference evidence="18" key="1">
    <citation type="journal article" date="2014" name="Int. J. Syst. Evol. Microbiol.">
        <title>Complete genome sequence of Corynebacterium casei LMG S-19264T (=DSM 44701T), isolated from a smear-ripened cheese.</title>
        <authorList>
            <consortium name="US DOE Joint Genome Institute (JGI-PGF)"/>
            <person name="Walter F."/>
            <person name="Albersmeier A."/>
            <person name="Kalinowski J."/>
            <person name="Ruckert C."/>
        </authorList>
    </citation>
    <scope>NUCLEOTIDE SEQUENCE</scope>
    <source>
        <strain evidence="18">JCM 12862</strain>
    </source>
</reference>
<comment type="similarity">
    <text evidence="3 14">Belongs to the TPP enzyme family.</text>
</comment>
<dbReference type="Pfam" id="PF00205">
    <property type="entry name" value="TPP_enzyme_M"/>
    <property type="match status" value="1"/>
</dbReference>
<evidence type="ECO:0000256" key="9">
    <source>
        <dbReference type="ARBA" id="ARBA00022827"/>
    </source>
</evidence>
<dbReference type="CDD" id="cd07035">
    <property type="entry name" value="TPP_PYR_POX_like"/>
    <property type="match status" value="1"/>
</dbReference>
<dbReference type="Gene3D" id="3.40.50.970">
    <property type="match status" value="2"/>
</dbReference>
<organism evidence="18 19">
    <name type="scientific">Yeosuana aromativorans</name>
    <dbReference type="NCBI Taxonomy" id="288019"/>
    <lineage>
        <taxon>Bacteria</taxon>
        <taxon>Pseudomonadati</taxon>
        <taxon>Bacteroidota</taxon>
        <taxon>Flavobacteriia</taxon>
        <taxon>Flavobacteriales</taxon>
        <taxon>Flavobacteriaceae</taxon>
        <taxon>Yeosuana</taxon>
    </lineage>
</organism>
<dbReference type="PANTHER" id="PTHR18968:SF13">
    <property type="entry name" value="ACETOLACTATE SYNTHASE CATALYTIC SUBUNIT, MITOCHONDRIAL"/>
    <property type="match status" value="1"/>
</dbReference>
<keyword evidence="12 14" id="KW-0100">Branched-chain amino acid biosynthesis</keyword>
<dbReference type="Gene3D" id="3.40.50.1220">
    <property type="entry name" value="TPP-binding domain"/>
    <property type="match status" value="1"/>
</dbReference>
<comment type="catalytic activity">
    <reaction evidence="13 14">
        <text>2 pyruvate + H(+) = (2S)-2-acetolactate + CO2</text>
        <dbReference type="Rhea" id="RHEA:25249"/>
        <dbReference type="ChEBI" id="CHEBI:15361"/>
        <dbReference type="ChEBI" id="CHEBI:15378"/>
        <dbReference type="ChEBI" id="CHEBI:16526"/>
        <dbReference type="ChEBI" id="CHEBI:58476"/>
        <dbReference type="EC" id="2.2.1.6"/>
    </reaction>
</comment>
<dbReference type="NCBIfam" id="TIGR00118">
    <property type="entry name" value="acolac_lg"/>
    <property type="match status" value="1"/>
</dbReference>
<protein>
    <recommendedName>
        <fullName evidence="4 14">Acetolactate synthase</fullName>
        <ecNumber evidence="4 14">2.2.1.6</ecNumber>
    </recommendedName>
</protein>
<dbReference type="AlphaFoldDB" id="A0A8J3BL65"/>
<dbReference type="GO" id="GO:0000287">
    <property type="term" value="F:magnesium ion binding"/>
    <property type="evidence" value="ECO:0007669"/>
    <property type="project" value="UniProtKB-UniRule"/>
</dbReference>
<gene>
    <name evidence="18" type="primary">ilvB</name>
    <name evidence="18" type="ORF">GCM10007962_02560</name>
</gene>
<dbReference type="InterPro" id="IPR045229">
    <property type="entry name" value="TPP_enz"/>
</dbReference>
<dbReference type="Proteomes" id="UP000612329">
    <property type="component" value="Unassembled WGS sequence"/>
</dbReference>
<dbReference type="InterPro" id="IPR012000">
    <property type="entry name" value="Thiamin_PyroP_enz_cen_dom"/>
</dbReference>
<sequence length="577" mass="62732">MNTETKIKTEAVAQKTQRITGSEAIIRCLIEEGVDVLYGYPGGAIMPVYDELYKFRDQIHHVLTRHEQGAAHAAQGYARISGRVGVAMATSGPGATNLITGIADAQIDSTPIVCITGQVASHLLGSDAFQETDIVGISTPVTKWNHQVTKASEIPEVIAKAFYIAKSGRPGPVLIDITKDAQFEEFDFSYSKCTGIRSYNPIPKTSQESLEAAAALINKAKKPLIVWGQGVILGKAENELKAVIEKAGIPSAWTILGASALPTSHPLNVGMVGMHGNYAPNKLTNECDVLIAIGMRFDDRVTGDLRTYAKQAKVIHFEIDPAEVDKNVKTDIAVLGDSKVSLAGLLPLLNANSHPEWLQEFKDLYDIEFEKVIKHDLHPVKEGLTMGEVLKEINAQTKGNAAIVTDVGQHQMIACRYADFNITKSNITSGGLGTMGFGLPAAIGAKMAAPDREVISISGDGGYQMTIQELGTIFQTKVPVKIVVLNNDFLGMVRQWQQLFFDKRYASTEMANPDFVTIAKGYYIEAKRVTKREELADAVKEMIASKDAYFLEVCVEKEDNVFPMIPSGASVSDIRLS</sequence>
<dbReference type="GO" id="GO:0009097">
    <property type="term" value="P:isoleucine biosynthetic process"/>
    <property type="evidence" value="ECO:0007669"/>
    <property type="project" value="UniProtKB-UniPathway"/>
</dbReference>
<reference evidence="18" key="2">
    <citation type="submission" date="2020-09" db="EMBL/GenBank/DDBJ databases">
        <authorList>
            <person name="Sun Q."/>
            <person name="Ohkuma M."/>
        </authorList>
    </citation>
    <scope>NUCLEOTIDE SEQUENCE</scope>
    <source>
        <strain evidence="18">JCM 12862</strain>
    </source>
</reference>
<name>A0A8J3BL65_9FLAO</name>
<dbReference type="UniPathway" id="UPA00049">
    <property type="reaction ID" value="UER00059"/>
</dbReference>
<comment type="cofactor">
    <cofactor evidence="14">
        <name>thiamine diphosphate</name>
        <dbReference type="ChEBI" id="CHEBI:58937"/>
    </cofactor>
    <text evidence="14">Binds 1 thiamine pyrophosphate per subunit.</text>
</comment>
<evidence type="ECO:0000259" key="15">
    <source>
        <dbReference type="Pfam" id="PF00205"/>
    </source>
</evidence>
<evidence type="ECO:0000256" key="6">
    <source>
        <dbReference type="ARBA" id="ARBA00022630"/>
    </source>
</evidence>